<keyword evidence="10" id="KW-1185">Reference proteome</keyword>
<feature type="region of interest" description="Disordered" evidence="8">
    <location>
        <begin position="1"/>
        <end position="144"/>
    </location>
</feature>
<keyword evidence="6 7" id="KW-0539">Nucleus</keyword>
<keyword evidence="1 7" id="KW-0813">Transport</keyword>
<comment type="subunit">
    <text evidence="7">Part of the nuclear pore complex (NPC).</text>
</comment>
<dbReference type="PANTHER" id="PTHR13003">
    <property type="entry name" value="NUP107-RELATED"/>
    <property type="match status" value="1"/>
</dbReference>
<dbReference type="AlphaFoldDB" id="D4B309"/>
<dbReference type="GO" id="GO:0031965">
    <property type="term" value="C:nuclear membrane"/>
    <property type="evidence" value="ECO:0007669"/>
    <property type="project" value="UniProtKB-SubCell"/>
</dbReference>
<proteinExistence type="inferred from homology"/>
<evidence type="ECO:0000256" key="3">
    <source>
        <dbReference type="ARBA" id="ARBA00022927"/>
    </source>
</evidence>
<feature type="compositionally biased region" description="Acidic residues" evidence="8">
    <location>
        <begin position="82"/>
        <end position="114"/>
    </location>
</feature>
<name>D4B309_ARTBC</name>
<gene>
    <name evidence="9" type="ORF">ARB_02843</name>
</gene>
<sequence length="1148" mass="128607">MSSVSESSVEESDSMYSDVSPAPPSHLHDVEIIEIDSSEDDGYERDDGRQAIELDDGDSEEQDSDIVTDNEFEARPGFGDDASMEDEEDEEDEDVDGDDEDEESRDAEEDEESAGDVWKPNGVHHNGINGTAPAPAPVSHPSKLRAGRSTQRNLISLTAFATLMLTHVSTETITLSETPEPPLLLPTGVKDALHPLQHTADRVVKQIEAYAQSLDNFRRQGLQPGDTRAFQEACKLVKKYQQIAEDTAKELSQPTGARKSLRSSTLVNLSQSYKPNVSVSKDEEASIRRWQLEADTWGLVFHLLAVGDPESHMQAQLNQKTALQTLHRYSTDHDIWETFLRTDHFAVENAVMLKWLENTARAGIEVMDSTISKLEMDANRGEGLWAHGWLYTKEAIKGAKRLRSWPQPLEPDDPSVTASLLSSSHNEPLITQLDPDAVTRQGLGLQKQDQSFEEATWLECWKMIRTGKDWLSIREWAKERLESWRAISLCGSAGDSSLSAKDPSHSSLLRMMNYRSQESWRAACSVLANNPNSNRYERAVYALISGETGPAYEVCQSWSDFVYVNCNHILLSRYRDFCKQLQRKLSYAPKAEVELRVDPPQYDSIRNFLDTLVKDPRTAKESKNPYCTIQAAILGQSYDQFFNLQANALTKVAQESGEPTLIPDISSMRTFDQPTLIAAKDNDSLRLTAHLYLILRAVGLVRSDSHYSATASINVVRYIDFLREYGATRDIPLYASLLPRDMGNEVLGKVLIEVTDPSERESHIQMMKRLKIDTSAMIQSQWRWVLKEADKKFNPKPIKLVRTVTTGGDRPGKIGHIMKGFISKSKVSPEDENLIRCIDWHRYISGQWSRICILGTHLYKRFITAGKISTAREMYKRAKLHQTLVDMTNRGQGPLLEPLTENGVSSPTSDGTSEQQKAKTTEKLTREQLLMQAETMLELEQLIQSFDAIEKWGDLMDDYTNCSDTTQKPAIKKKLHPALDAITHAIEPLCTEWLIQPIDDAEAKELAFIRSTYLPEIILAYHTALYYAGHILGREILAQCMTLATVVSSSAIITESFMASGRMGELVDALTLSSFAMMGTGQSKLKRKLPHGGTNDIWRIRPIKLDENEEDGQDDAHDDKKVKLNGGENGIDGNHVSGVSTPTAVSVV</sequence>
<evidence type="ECO:0000256" key="6">
    <source>
        <dbReference type="ARBA" id="ARBA00023242"/>
    </source>
</evidence>
<dbReference type="InterPro" id="IPR007252">
    <property type="entry name" value="Nup84/Nup107"/>
</dbReference>
<keyword evidence="4 7" id="KW-0811">Translocation</keyword>
<protein>
    <recommendedName>
        <fullName evidence="7">Nuclear pore complex protein</fullName>
    </recommendedName>
</protein>
<evidence type="ECO:0000313" key="10">
    <source>
        <dbReference type="Proteomes" id="UP000008866"/>
    </source>
</evidence>
<feature type="compositionally biased region" description="Acidic residues" evidence="8">
    <location>
        <begin position="32"/>
        <end position="44"/>
    </location>
</feature>
<dbReference type="OMA" id="RYQGFCK"/>
<dbReference type="KEGG" id="abe:ARB_02843"/>
<keyword evidence="5 7" id="KW-0906">Nuclear pore complex</keyword>
<dbReference type="Gene3D" id="1.20.190.50">
    <property type="match status" value="1"/>
</dbReference>
<reference evidence="10" key="1">
    <citation type="journal article" date="2011" name="Genome Biol.">
        <title>Comparative and functional genomics provide insights into the pathogenicity of dermatophytic fungi.</title>
        <authorList>
            <person name="Burmester A."/>
            <person name="Shelest E."/>
            <person name="Gloeckner G."/>
            <person name="Heddergott C."/>
            <person name="Schindler S."/>
            <person name="Staib P."/>
            <person name="Heidel A."/>
            <person name="Felder M."/>
            <person name="Petzold A."/>
            <person name="Szafranski K."/>
            <person name="Feuermann M."/>
            <person name="Pedruzzi I."/>
            <person name="Priebe S."/>
            <person name="Groth M."/>
            <person name="Winkler R."/>
            <person name="Li W."/>
            <person name="Kniemeyer O."/>
            <person name="Schroeckh V."/>
            <person name="Hertweck C."/>
            <person name="Hube B."/>
            <person name="White T.C."/>
            <person name="Platzer M."/>
            <person name="Guthke R."/>
            <person name="Heitman J."/>
            <person name="Woestemeyer J."/>
            <person name="Zipfel P.F."/>
            <person name="Monod M."/>
            <person name="Brakhage A.A."/>
        </authorList>
    </citation>
    <scope>NUCLEOTIDE SEQUENCE [LARGE SCALE GENOMIC DNA]</scope>
    <source>
        <strain evidence="10">ATCC MYA-4681 / CBS 112371</strain>
    </source>
</reference>
<comment type="caution">
    <text evidence="9">The sequence shown here is derived from an EMBL/GenBank/DDBJ whole genome shotgun (WGS) entry which is preliminary data.</text>
</comment>
<evidence type="ECO:0000256" key="4">
    <source>
        <dbReference type="ARBA" id="ARBA00023010"/>
    </source>
</evidence>
<comment type="similarity">
    <text evidence="7">Belongs to the nucleoporin Nup84/Nup107 family.</text>
</comment>
<feature type="region of interest" description="Disordered" evidence="8">
    <location>
        <begin position="891"/>
        <end position="922"/>
    </location>
</feature>
<comment type="subcellular location">
    <subcellularLocation>
        <location evidence="7">Nucleus</location>
        <location evidence="7">Nuclear pore complex</location>
    </subcellularLocation>
    <subcellularLocation>
        <location evidence="7">Nucleus membrane</location>
    </subcellularLocation>
</comment>
<dbReference type="RefSeq" id="XP_003010945.1">
    <property type="nucleotide sequence ID" value="XM_003010899.1"/>
</dbReference>
<feature type="region of interest" description="Disordered" evidence="8">
    <location>
        <begin position="1108"/>
        <end position="1148"/>
    </location>
</feature>
<evidence type="ECO:0000256" key="8">
    <source>
        <dbReference type="SAM" id="MobiDB-lite"/>
    </source>
</evidence>
<keyword evidence="2" id="KW-0509">mRNA transport</keyword>
<dbReference type="Gene3D" id="1.10.3450.20">
    <property type="match status" value="1"/>
</dbReference>
<dbReference type="GO" id="GO:0017056">
    <property type="term" value="F:structural constituent of nuclear pore"/>
    <property type="evidence" value="ECO:0007669"/>
    <property type="project" value="UniProtKB-UniRule"/>
</dbReference>
<feature type="compositionally biased region" description="Polar residues" evidence="8">
    <location>
        <begin position="902"/>
        <end position="915"/>
    </location>
</feature>
<keyword evidence="3" id="KW-0653">Protein transport</keyword>
<comment type="function">
    <text evidence="7">Functions as a component of the nuclear pore complex (NPC).</text>
</comment>
<dbReference type="GeneID" id="9525062"/>
<dbReference type="HOGENOM" id="CLU_005882_1_0_1"/>
<dbReference type="GO" id="GO:0000973">
    <property type="term" value="P:post-transcriptional tethering of RNA polymerase II gene DNA at nuclear periphery"/>
    <property type="evidence" value="ECO:0007669"/>
    <property type="project" value="TreeGrafter"/>
</dbReference>
<organism evidence="9 10">
    <name type="scientific">Arthroderma benhamiae (strain ATCC MYA-4681 / CBS 112371)</name>
    <name type="common">Trichophyton mentagrophytes</name>
    <dbReference type="NCBI Taxonomy" id="663331"/>
    <lineage>
        <taxon>Eukaryota</taxon>
        <taxon>Fungi</taxon>
        <taxon>Dikarya</taxon>
        <taxon>Ascomycota</taxon>
        <taxon>Pezizomycotina</taxon>
        <taxon>Eurotiomycetes</taxon>
        <taxon>Eurotiomycetidae</taxon>
        <taxon>Onygenales</taxon>
        <taxon>Arthrodermataceae</taxon>
        <taxon>Trichophyton</taxon>
    </lineage>
</organism>
<dbReference type="Pfam" id="PF04121">
    <property type="entry name" value="Nup84_Nup100"/>
    <property type="match status" value="1"/>
</dbReference>
<evidence type="ECO:0000313" key="9">
    <source>
        <dbReference type="EMBL" id="EFE30305.1"/>
    </source>
</evidence>
<keyword evidence="7" id="KW-0472">Membrane</keyword>
<evidence type="ECO:0000256" key="5">
    <source>
        <dbReference type="ARBA" id="ARBA00023132"/>
    </source>
</evidence>
<feature type="compositionally biased region" description="Polar residues" evidence="8">
    <location>
        <begin position="1137"/>
        <end position="1148"/>
    </location>
</feature>
<dbReference type="EMBL" id="ABSU01000031">
    <property type="protein sequence ID" value="EFE30305.1"/>
    <property type="molecule type" value="Genomic_DNA"/>
</dbReference>
<dbReference type="STRING" id="663331.D4B309"/>
<evidence type="ECO:0000256" key="2">
    <source>
        <dbReference type="ARBA" id="ARBA00022816"/>
    </source>
</evidence>
<dbReference type="Proteomes" id="UP000008866">
    <property type="component" value="Unassembled WGS sequence"/>
</dbReference>
<feature type="compositionally biased region" description="Acidic residues" evidence="8">
    <location>
        <begin position="53"/>
        <end position="71"/>
    </location>
</feature>
<evidence type="ECO:0000256" key="7">
    <source>
        <dbReference type="RuleBase" id="RU365072"/>
    </source>
</evidence>
<accession>D4B309</accession>
<evidence type="ECO:0000256" key="1">
    <source>
        <dbReference type="ARBA" id="ARBA00022448"/>
    </source>
</evidence>
<dbReference type="GO" id="GO:0031080">
    <property type="term" value="C:nuclear pore outer ring"/>
    <property type="evidence" value="ECO:0007669"/>
    <property type="project" value="TreeGrafter"/>
</dbReference>
<dbReference type="GO" id="GO:0006406">
    <property type="term" value="P:mRNA export from nucleus"/>
    <property type="evidence" value="ECO:0007669"/>
    <property type="project" value="TreeGrafter"/>
</dbReference>
<dbReference type="eggNOG" id="KOG1964">
    <property type="taxonomic scope" value="Eukaryota"/>
</dbReference>
<dbReference type="PANTHER" id="PTHR13003:SF2">
    <property type="entry name" value="NUCLEAR PORE COMPLEX PROTEIN NUP107"/>
    <property type="match status" value="1"/>
</dbReference>
<dbReference type="GO" id="GO:0006606">
    <property type="term" value="P:protein import into nucleus"/>
    <property type="evidence" value="ECO:0007669"/>
    <property type="project" value="TreeGrafter"/>
</dbReference>